<dbReference type="Proteomes" id="UP000462363">
    <property type="component" value="Unassembled WGS sequence"/>
</dbReference>
<organism evidence="1 2">
    <name type="scientific">Clostridium scindens (strain JCM 10418 / VPI 12708)</name>
    <dbReference type="NCBI Taxonomy" id="29347"/>
    <lineage>
        <taxon>Bacteria</taxon>
        <taxon>Bacillati</taxon>
        <taxon>Bacillota</taxon>
        <taxon>Clostridia</taxon>
        <taxon>Lachnospirales</taxon>
        <taxon>Lachnospiraceae</taxon>
    </lineage>
</organism>
<accession>A0A844F9B8</accession>
<sequence length="380" mass="42098">MNETRIFADAYQTTFADPKEMLEFLAQRAKESSWIRKPTRTLRLVPAIQEAGKMKDTVGKNWEEILEDTENNTQLALKIKGETYPVRTCAIRTILDRAGISGSGLRKLETANYAKVVNYCLKVAKGDALIKIADGKVSAVHGGDHHDYSILDMRAVFEMTMQFLNTNFPGNSYVEGSGMFDHSIVSAMWELGGNQELLDTYRDALSDHGISDNIIAPAVRLTTSDVAVSGANLYPMLTCSSSGRTISLGSPIKLAHTGGADMTQFLANLRMLCSRYQDAISDITKLMDIEIRHPLNCIRLLMKRLGIRKKLINDVAEMFEFQKGNGSCAAHDLYFAMNEASFFAACEGMQGAAIINLEEQITRALALDWKEFDVGGAIKW</sequence>
<evidence type="ECO:0000313" key="2">
    <source>
        <dbReference type="Proteomes" id="UP000462363"/>
    </source>
</evidence>
<dbReference type="AlphaFoldDB" id="A0A844F9B8"/>
<name>A0A844F9B8_CLOSV</name>
<dbReference type="RefSeq" id="WP_154322055.1">
    <property type="nucleotide sequence ID" value="NZ_CP045695.1"/>
</dbReference>
<gene>
    <name evidence="1" type="ORF">FYJ37_12200</name>
</gene>
<proteinExistence type="predicted"/>
<comment type="caution">
    <text evidence="1">The sequence shown here is derived from an EMBL/GenBank/DDBJ whole genome shotgun (WGS) entry which is preliminary data.</text>
</comment>
<reference evidence="1 2" key="1">
    <citation type="submission" date="2019-08" db="EMBL/GenBank/DDBJ databases">
        <title>In-depth cultivation of the pig gut microbiome towards novel bacterial diversity and tailored functional studies.</title>
        <authorList>
            <person name="Wylensek D."/>
            <person name="Hitch T.C.A."/>
            <person name="Clavel T."/>
        </authorList>
    </citation>
    <scope>NUCLEOTIDE SEQUENCE [LARGE SCALE GENOMIC DNA]</scope>
    <source>
        <strain evidence="1 2">BL-389-WT-3D</strain>
    </source>
</reference>
<dbReference type="EMBL" id="VUMB01000026">
    <property type="protein sequence ID" value="MSS41090.1"/>
    <property type="molecule type" value="Genomic_DNA"/>
</dbReference>
<evidence type="ECO:0000313" key="1">
    <source>
        <dbReference type="EMBL" id="MSS41090.1"/>
    </source>
</evidence>
<protein>
    <submittedName>
        <fullName evidence="1">Transposase</fullName>
    </submittedName>
</protein>